<gene>
    <name evidence="1" type="ORF">AA309_03675</name>
</gene>
<sequence length="74" mass="7938">MSFAKSSAGFIMQRLQSPRFSSLAEGALLMVGVEKKATQDGTFTVYRDNNAVAWGLTSSAADALIEKLLGGRRL</sequence>
<dbReference type="Proteomes" id="UP000035489">
    <property type="component" value="Unassembled WGS sequence"/>
</dbReference>
<protein>
    <submittedName>
        <fullName evidence="1">Uncharacterized protein</fullName>
    </submittedName>
</protein>
<keyword evidence="2" id="KW-1185">Reference proteome</keyword>
<comment type="caution">
    <text evidence="1">The sequence shown here is derived from an EMBL/GenBank/DDBJ whole genome shotgun (WGS) entry which is preliminary data.</text>
</comment>
<dbReference type="PATRIC" id="fig|1225564.3.peg.984"/>
<evidence type="ECO:0000313" key="1">
    <source>
        <dbReference type="EMBL" id="KLK94347.1"/>
    </source>
</evidence>
<reference evidence="1 2" key="1">
    <citation type="submission" date="2015-05" db="EMBL/GenBank/DDBJ databases">
        <title>Draft genome sequence of Microvirga vignae strain BR3299, a novel nitrogen fixing bacteria isolated from Brazil semi-aired region.</title>
        <authorList>
            <person name="Zilli J.E."/>
            <person name="Passos S.R."/>
            <person name="Leite J."/>
            <person name="Baldani J.I."/>
            <person name="Xavier G.R."/>
            <person name="Rumjaneck N.G."/>
            <person name="Simoes-Araujo J.L."/>
        </authorList>
    </citation>
    <scope>NUCLEOTIDE SEQUENCE [LARGE SCALE GENOMIC DNA]</scope>
    <source>
        <strain evidence="1 2">BR3299</strain>
    </source>
</reference>
<dbReference type="AlphaFoldDB" id="A0A0H1RNW3"/>
<proteinExistence type="predicted"/>
<dbReference type="EMBL" id="LCYG01000014">
    <property type="protein sequence ID" value="KLK94347.1"/>
    <property type="molecule type" value="Genomic_DNA"/>
</dbReference>
<name>A0A0H1RNW3_9HYPH</name>
<organism evidence="1 2">
    <name type="scientific">Microvirga vignae</name>
    <dbReference type="NCBI Taxonomy" id="1225564"/>
    <lineage>
        <taxon>Bacteria</taxon>
        <taxon>Pseudomonadati</taxon>
        <taxon>Pseudomonadota</taxon>
        <taxon>Alphaproteobacteria</taxon>
        <taxon>Hyphomicrobiales</taxon>
        <taxon>Methylobacteriaceae</taxon>
        <taxon>Microvirga</taxon>
    </lineage>
</organism>
<evidence type="ECO:0000313" key="2">
    <source>
        <dbReference type="Proteomes" id="UP000035489"/>
    </source>
</evidence>
<accession>A0A0H1RNW3</accession>